<evidence type="ECO:0000313" key="3">
    <source>
        <dbReference type="EMBL" id="PWJ59533.1"/>
    </source>
</evidence>
<dbReference type="Proteomes" id="UP000245880">
    <property type="component" value="Unassembled WGS sequence"/>
</dbReference>
<dbReference type="PANTHER" id="PTHR42903:SF1">
    <property type="entry name" value="INNER MEMBRANE PROTEIN YCCF"/>
    <property type="match status" value="1"/>
</dbReference>
<dbReference type="RefSeq" id="WP_109673391.1">
    <property type="nucleotide sequence ID" value="NZ_QGDT01000002.1"/>
</dbReference>
<dbReference type="InterPro" id="IPR052937">
    <property type="entry name" value="Inner_membrane_protein"/>
</dbReference>
<dbReference type="Pfam" id="PF03733">
    <property type="entry name" value="YccF"/>
    <property type="match status" value="2"/>
</dbReference>
<gene>
    <name evidence="3" type="ORF">CLV98_102367</name>
</gene>
<protein>
    <submittedName>
        <fullName evidence="3">Uncharacterized membrane protein YccF (DUF307 family)</fullName>
    </submittedName>
</protein>
<evidence type="ECO:0000313" key="4">
    <source>
        <dbReference type="Proteomes" id="UP000245880"/>
    </source>
</evidence>
<comment type="caution">
    <text evidence="3">The sequence shown here is derived from an EMBL/GenBank/DDBJ whole genome shotgun (WGS) entry which is preliminary data.</text>
</comment>
<feature type="domain" description="Inner membrane component" evidence="2">
    <location>
        <begin position="4"/>
        <end position="54"/>
    </location>
</feature>
<keyword evidence="1" id="KW-1133">Transmembrane helix</keyword>
<dbReference type="EMBL" id="QGDT01000002">
    <property type="protein sequence ID" value="PWJ59533.1"/>
    <property type="molecule type" value="Genomic_DNA"/>
</dbReference>
<feature type="transmembrane region" description="Helical" evidence="1">
    <location>
        <begin position="72"/>
        <end position="102"/>
    </location>
</feature>
<name>A0A316APA0_9BACT</name>
<dbReference type="InterPro" id="IPR005185">
    <property type="entry name" value="YccF"/>
</dbReference>
<evidence type="ECO:0000256" key="1">
    <source>
        <dbReference type="SAM" id="Phobius"/>
    </source>
</evidence>
<dbReference type="PANTHER" id="PTHR42903">
    <property type="entry name" value="INNER MEMBRANE PROTEIN YCCF"/>
    <property type="match status" value="1"/>
</dbReference>
<reference evidence="3 4" key="1">
    <citation type="submission" date="2018-03" db="EMBL/GenBank/DDBJ databases">
        <title>Genomic Encyclopedia of Archaeal and Bacterial Type Strains, Phase II (KMG-II): from individual species to whole genera.</title>
        <authorList>
            <person name="Goeker M."/>
        </authorList>
    </citation>
    <scope>NUCLEOTIDE SEQUENCE [LARGE SCALE GENOMIC DNA]</scope>
    <source>
        <strain evidence="3 4">DSM 100346</strain>
    </source>
</reference>
<keyword evidence="1" id="KW-0472">Membrane</keyword>
<organism evidence="3 4">
    <name type="scientific">Dyadobacter jejuensis</name>
    <dbReference type="NCBI Taxonomy" id="1082580"/>
    <lineage>
        <taxon>Bacteria</taxon>
        <taxon>Pseudomonadati</taxon>
        <taxon>Bacteroidota</taxon>
        <taxon>Cytophagia</taxon>
        <taxon>Cytophagales</taxon>
        <taxon>Spirosomataceae</taxon>
        <taxon>Dyadobacter</taxon>
    </lineage>
</organism>
<dbReference type="InterPro" id="IPR031308">
    <property type="entry name" value="UCP028777"/>
</dbReference>
<keyword evidence="1" id="KW-0812">Transmembrane</keyword>
<accession>A0A316APA0</accession>
<dbReference type="PIRSF" id="PIRSF028777">
    <property type="entry name" value="UCP028777"/>
    <property type="match status" value="1"/>
</dbReference>
<dbReference type="OrthoDB" id="9790567at2"/>
<proteinExistence type="predicted"/>
<evidence type="ECO:0000259" key="2">
    <source>
        <dbReference type="Pfam" id="PF03733"/>
    </source>
</evidence>
<dbReference type="GO" id="GO:0005886">
    <property type="term" value="C:plasma membrane"/>
    <property type="evidence" value="ECO:0007669"/>
    <property type="project" value="TreeGrafter"/>
</dbReference>
<dbReference type="AlphaFoldDB" id="A0A316APA0"/>
<keyword evidence="4" id="KW-1185">Reference proteome</keyword>
<feature type="transmembrane region" description="Helical" evidence="1">
    <location>
        <begin position="6"/>
        <end position="23"/>
    </location>
</feature>
<dbReference type="NCBIfam" id="NF008740">
    <property type="entry name" value="PRK11770.1-2"/>
    <property type="match status" value="1"/>
</dbReference>
<feature type="domain" description="Inner membrane component" evidence="2">
    <location>
        <begin position="69"/>
        <end position="119"/>
    </location>
</feature>
<sequence>MNLIGNILWLIFGGFAVFVEYMVGGLILCLTIVGIPFGLQCFKIGLFTLLPFGQQVREAPQASGCLSLVFNVIWIVVAGFWIALTHLFFGILLAITIIGLPFAQQHFKLMRLCFAPFGKEIYMR</sequence>